<proteinExistence type="predicted"/>
<feature type="region of interest" description="Disordered" evidence="1">
    <location>
        <begin position="254"/>
        <end position="332"/>
    </location>
</feature>
<dbReference type="AlphaFoldDB" id="A0A0G0D069"/>
<evidence type="ECO:0000256" key="1">
    <source>
        <dbReference type="SAM" id="MobiDB-lite"/>
    </source>
</evidence>
<feature type="compositionally biased region" description="Basic and acidic residues" evidence="1">
    <location>
        <begin position="254"/>
        <end position="265"/>
    </location>
</feature>
<feature type="compositionally biased region" description="Polar residues" evidence="1">
    <location>
        <begin position="1"/>
        <end position="11"/>
    </location>
</feature>
<name>A0A0G0D069_9BACT</name>
<organism evidence="2 3">
    <name type="scientific">Berkelbacteria bacterium GW2011_GWA2_35_9</name>
    <dbReference type="NCBI Taxonomy" id="1618333"/>
    <lineage>
        <taxon>Bacteria</taxon>
        <taxon>Candidatus Berkelbacteria</taxon>
    </lineage>
</organism>
<accession>A0A0G0D069</accession>
<protein>
    <submittedName>
        <fullName evidence="2">Uncharacterized protein</fullName>
    </submittedName>
</protein>
<feature type="compositionally biased region" description="Acidic residues" evidence="1">
    <location>
        <begin position="276"/>
        <end position="288"/>
    </location>
</feature>
<reference evidence="2 3" key="1">
    <citation type="journal article" date="2015" name="Nature">
        <title>rRNA introns, odd ribosomes, and small enigmatic genomes across a large radiation of phyla.</title>
        <authorList>
            <person name="Brown C.T."/>
            <person name="Hug L.A."/>
            <person name="Thomas B.C."/>
            <person name="Sharon I."/>
            <person name="Castelle C.J."/>
            <person name="Singh A."/>
            <person name="Wilkins M.J."/>
            <person name="Williams K.H."/>
            <person name="Banfield J.F."/>
        </authorList>
    </citation>
    <scope>NUCLEOTIDE SEQUENCE [LARGE SCALE GENOMIC DNA]</scope>
</reference>
<dbReference type="Proteomes" id="UP000034316">
    <property type="component" value="Unassembled WGS sequence"/>
</dbReference>
<dbReference type="STRING" id="1618333.UR93_C0037G0002"/>
<evidence type="ECO:0000313" key="2">
    <source>
        <dbReference type="EMBL" id="KKP87659.1"/>
    </source>
</evidence>
<feature type="region of interest" description="Disordered" evidence="1">
    <location>
        <begin position="1"/>
        <end position="31"/>
    </location>
</feature>
<evidence type="ECO:0000313" key="3">
    <source>
        <dbReference type="Proteomes" id="UP000034316"/>
    </source>
</evidence>
<dbReference type="EMBL" id="LBRB01000037">
    <property type="protein sequence ID" value="KKP87659.1"/>
    <property type="molecule type" value="Genomic_DNA"/>
</dbReference>
<sequence>MSETQPTTPLDSSDIIHMGIGLPPQSGEHIPERNEATENAFFARERSLIDDFSQGLGVAFKPGDGWAVNPDTGEATYDPKFFTEKGYSETQSIFATLHEIDHVKEFTQLRTTEEGKQILLRRREAAKKERRKHVLENCLLDVADNHRVVGQFPTLSEDVAKLYKEKLWPSTDFTDKPKHLQLAYAILRTGMLPDEAVQVDPKVQEAMDGLRHVRGRSGSERNIIEIVTNPSLDPLTKVKLVEKYVEPVYEKLFEEDKNDKDKQRNEQGQQQGPQNPEDDFSSDYDDYAENSPEAMSPEEVEQAVEASAPGEDKNDISGRQNAGYEKEHGVNKKDMAEYRTEYQKIEQYIEPMREQFRKIVAERLEPYRKLVGFFDEGVMIEPGLAGQALTDLSKGISDPTIFRDYEGRVRREEVPSVFEATAVLDRSGSMDSGGRKEEQRRAAILLMESLREFLEMPEVRDNLLAPELRTLSEIRSFGGRAENVVVKPLSPDLDEKQRVEIFKHKEIGNRFFRWR</sequence>
<feature type="compositionally biased region" description="Low complexity" evidence="1">
    <location>
        <begin position="266"/>
        <end position="275"/>
    </location>
</feature>
<gene>
    <name evidence="2" type="ORF">UR93_C0037G0002</name>
</gene>
<comment type="caution">
    <text evidence="2">The sequence shown here is derived from an EMBL/GenBank/DDBJ whole genome shotgun (WGS) entry which is preliminary data.</text>
</comment>